<proteinExistence type="predicted"/>
<gene>
    <name evidence="2" type="ORF">CNR29_12880</name>
</gene>
<name>A0A2A3U1P9_LEVBR</name>
<keyword evidence="1" id="KW-0812">Transmembrane</keyword>
<dbReference type="EMBL" id="NVYO01000001">
    <property type="protein sequence ID" value="PBQ24868.1"/>
    <property type="molecule type" value="Genomic_DNA"/>
</dbReference>
<sequence length="138" mass="17035">MKPNSKFLRRLQAWMIGRYGQNDSLNRFLTYLTFLLLILNLFIHTPWLAVAVIVLIALTYWRLFSRKIYRQVRLNRAFERVWLPITRPFRRLRYQVSQHWHYRFFHCAQCQQRIRVPRHHGRVQVTCPKCHHSFITRT</sequence>
<dbReference type="RefSeq" id="WP_096110452.1">
    <property type="nucleotide sequence ID" value="NZ_CP191260.1"/>
</dbReference>
<keyword evidence="1" id="KW-1133">Transmembrane helix</keyword>
<comment type="caution">
    <text evidence="2">The sequence shown here is derived from an EMBL/GenBank/DDBJ whole genome shotgun (WGS) entry which is preliminary data.</text>
</comment>
<evidence type="ECO:0000256" key="1">
    <source>
        <dbReference type="SAM" id="Phobius"/>
    </source>
</evidence>
<feature type="transmembrane region" description="Helical" evidence="1">
    <location>
        <begin position="28"/>
        <end position="61"/>
    </location>
</feature>
<protein>
    <submittedName>
        <fullName evidence="2">Zn-Finger Containing protein</fullName>
    </submittedName>
</protein>
<evidence type="ECO:0000313" key="2">
    <source>
        <dbReference type="EMBL" id="PBQ24868.1"/>
    </source>
</evidence>
<dbReference type="Proteomes" id="UP000217918">
    <property type="component" value="Unassembled WGS sequence"/>
</dbReference>
<evidence type="ECO:0000313" key="3">
    <source>
        <dbReference type="Proteomes" id="UP000217918"/>
    </source>
</evidence>
<dbReference type="AlphaFoldDB" id="A0A2A3U1P9"/>
<keyword evidence="1" id="KW-0472">Membrane</keyword>
<organism evidence="2 3">
    <name type="scientific">Levilactobacillus brevis</name>
    <name type="common">Lactobacillus brevis</name>
    <dbReference type="NCBI Taxonomy" id="1580"/>
    <lineage>
        <taxon>Bacteria</taxon>
        <taxon>Bacillati</taxon>
        <taxon>Bacillota</taxon>
        <taxon>Bacilli</taxon>
        <taxon>Lactobacillales</taxon>
        <taxon>Lactobacillaceae</taxon>
        <taxon>Levilactobacillus</taxon>
    </lineage>
</organism>
<reference evidence="2 3" key="1">
    <citation type="submission" date="2017-09" db="EMBL/GenBank/DDBJ databases">
        <title>Genome sequence of Lactobacillus brevis D7.</title>
        <authorList>
            <person name="Kwon M.-S."/>
            <person name="Lim S.K."/>
            <person name="Choi H.-J."/>
        </authorList>
    </citation>
    <scope>NUCLEOTIDE SEQUENCE [LARGE SCALE GENOMIC DNA]</scope>
    <source>
        <strain evidence="2 3">D7</strain>
    </source>
</reference>
<accession>A0A2A3U1P9</accession>